<feature type="transmembrane region" description="Helical" evidence="11">
    <location>
        <begin position="276"/>
        <end position="295"/>
    </location>
</feature>
<keyword evidence="5 11" id="KW-1133">Transmembrane helix</keyword>
<evidence type="ECO:0000256" key="7">
    <source>
        <dbReference type="ARBA" id="ARBA00023136"/>
    </source>
</evidence>
<keyword evidence="8 12" id="KW-0675">Receptor</keyword>
<dbReference type="PRINTS" id="PR00899">
    <property type="entry name" value="GPCRSTE3"/>
</dbReference>
<evidence type="ECO:0000256" key="4">
    <source>
        <dbReference type="ARBA" id="ARBA00022692"/>
    </source>
</evidence>
<dbReference type="PRINTS" id="PR00900">
    <property type="entry name" value="PHEROMONEAR"/>
</dbReference>
<dbReference type="InterPro" id="IPR001546">
    <property type="entry name" value="GPCR_Pheromne_A_rcpt"/>
</dbReference>
<dbReference type="InterPro" id="IPR001499">
    <property type="entry name" value="GPCR_STE3"/>
</dbReference>
<feature type="region of interest" description="Disordered" evidence="10">
    <location>
        <begin position="338"/>
        <end position="363"/>
    </location>
</feature>
<dbReference type="PANTHER" id="PTHR28097:SF1">
    <property type="entry name" value="PHEROMONE A FACTOR RECEPTOR"/>
    <property type="match status" value="1"/>
</dbReference>
<feature type="transmembrane region" description="Helical" evidence="11">
    <location>
        <begin position="6"/>
        <end position="26"/>
    </location>
</feature>
<evidence type="ECO:0000313" key="12">
    <source>
        <dbReference type="EMBL" id="ALS87613.1"/>
    </source>
</evidence>
<evidence type="ECO:0000313" key="13">
    <source>
        <dbReference type="EMBL" id="QBH70102.1"/>
    </source>
</evidence>
<keyword evidence="4 11" id="KW-0812">Transmembrane</keyword>
<feature type="transmembrane region" description="Helical" evidence="11">
    <location>
        <begin position="33"/>
        <end position="52"/>
    </location>
</feature>
<sequence length="389" mass="43731">MFTTIPITVLSFAGALVVIILIPSYYRVRNTPVLLSIFWLCSTSLFIAINTAGWQHNVSDKWQVYCEISVRIVYASPFALQCCSVLLLSRLEAIAATRYVSLTDSAKKRRMVIELVVGFILPILYIALAVINQGHRYDIIEGLGPTISIFPSVLSLIFSTAPTLVASVIATVYALLCAYWLFLRRRQLSAVLSSSGSGINISQYVRLFGLSCMELLWTVPINWSVQMQNLLNRGDNGQVLYPYKSWAYVHQGYWSISQVTIEDLRQTSVGRKNIPIMYLGALSISVSCFIFFIFLGTSTEISRDLTARLGAFCPVSKWASKISGRQGLFNVHSVRRQPALSESRSQPPLTPNEELKMKDFDESRADEMQIEVLVERTRYEDSLESSRAM</sequence>
<evidence type="ECO:0000256" key="5">
    <source>
        <dbReference type="ARBA" id="ARBA00022989"/>
    </source>
</evidence>
<feature type="transmembrane region" description="Helical" evidence="11">
    <location>
        <begin position="204"/>
        <end position="223"/>
    </location>
</feature>
<evidence type="ECO:0000256" key="3">
    <source>
        <dbReference type="ARBA" id="ARBA00022507"/>
    </source>
</evidence>
<dbReference type="Pfam" id="PF02076">
    <property type="entry name" value="STE3"/>
    <property type="match status" value="1"/>
</dbReference>
<evidence type="ECO:0000256" key="8">
    <source>
        <dbReference type="ARBA" id="ARBA00023170"/>
    </source>
</evidence>
<protein>
    <submittedName>
        <fullName evidence="12">Pheromone receptor 3</fullName>
    </submittedName>
    <submittedName>
        <fullName evidence="13">Pheromone receptor a3</fullName>
    </submittedName>
</protein>
<dbReference type="AlphaFoldDB" id="A0A0U2ZSL6"/>
<feature type="transmembrane region" description="Helical" evidence="11">
    <location>
        <begin position="112"/>
        <end position="133"/>
    </location>
</feature>
<feature type="transmembrane region" description="Helical" evidence="11">
    <location>
        <begin position="72"/>
        <end position="91"/>
    </location>
</feature>
<proteinExistence type="inferred from homology"/>
<dbReference type="GO" id="GO:0000750">
    <property type="term" value="P:pheromone-dependent signal transduction involved in conjugation with cellular fusion"/>
    <property type="evidence" value="ECO:0007669"/>
    <property type="project" value="TreeGrafter"/>
</dbReference>
<reference evidence="13" key="2">
    <citation type="submission" date="2018-10" db="EMBL/GenBank/DDBJ databases">
        <title>The mating type loci of Ustilago esculenta is essential for mating and development.</title>
        <authorList>
            <person name="Zhang Y."/>
            <person name="Yin Y."/>
            <person name="Hu P."/>
            <person name="Yu J."/>
            <person name="Xia W."/>
            <person name="Ge Q."/>
            <person name="Cao Q."/>
            <person name="Cui H."/>
            <person name="Yu X."/>
            <person name="Ye Z."/>
        </authorList>
    </citation>
    <scope>NUCLEOTIDE SEQUENCE</scope>
</reference>
<feature type="compositionally biased region" description="Basic and acidic residues" evidence="10">
    <location>
        <begin position="353"/>
        <end position="363"/>
    </location>
</feature>
<dbReference type="GO" id="GO:0004933">
    <property type="term" value="F:mating-type a-factor pheromone receptor activity"/>
    <property type="evidence" value="ECO:0007669"/>
    <property type="project" value="InterPro"/>
</dbReference>
<organism evidence="12">
    <name type="scientific">Ustilago esculenta</name>
    <dbReference type="NCBI Taxonomy" id="185366"/>
    <lineage>
        <taxon>Eukaryota</taxon>
        <taxon>Fungi</taxon>
        <taxon>Dikarya</taxon>
        <taxon>Basidiomycota</taxon>
        <taxon>Ustilaginomycotina</taxon>
        <taxon>Ustilaginomycetes</taxon>
        <taxon>Ustilaginales</taxon>
        <taxon>Ustilaginaceae</taxon>
        <taxon>Ustilago</taxon>
    </lineage>
</organism>
<dbReference type="CDD" id="cd14966">
    <property type="entry name" value="7tmD_STE3"/>
    <property type="match status" value="1"/>
</dbReference>
<keyword evidence="9" id="KW-0807">Transducer</keyword>
<dbReference type="GO" id="GO:0005886">
    <property type="term" value="C:plasma membrane"/>
    <property type="evidence" value="ECO:0007669"/>
    <property type="project" value="TreeGrafter"/>
</dbReference>
<dbReference type="EMBL" id="KT343770">
    <property type="protein sequence ID" value="ALS87613.1"/>
    <property type="molecule type" value="Genomic_DNA"/>
</dbReference>
<evidence type="ECO:0000256" key="11">
    <source>
        <dbReference type="SAM" id="Phobius"/>
    </source>
</evidence>
<dbReference type="EMBL" id="MK097134">
    <property type="protein sequence ID" value="QBH70102.1"/>
    <property type="molecule type" value="Genomic_DNA"/>
</dbReference>
<feature type="transmembrane region" description="Helical" evidence="11">
    <location>
        <begin position="153"/>
        <end position="183"/>
    </location>
</feature>
<dbReference type="PANTHER" id="PTHR28097">
    <property type="entry name" value="PHEROMONE A FACTOR RECEPTOR"/>
    <property type="match status" value="1"/>
</dbReference>
<evidence type="ECO:0000256" key="1">
    <source>
        <dbReference type="ARBA" id="ARBA00004141"/>
    </source>
</evidence>
<comment type="similarity">
    <text evidence="2">Belongs to the G-protein coupled receptor 4 family.</text>
</comment>
<evidence type="ECO:0000256" key="6">
    <source>
        <dbReference type="ARBA" id="ARBA00023040"/>
    </source>
</evidence>
<reference evidence="12" key="1">
    <citation type="submission" date="2015-07" db="EMBL/GenBank/DDBJ databases">
        <authorList>
            <person name="Cajimat M.N.B."/>
            <person name="Milazzo M.L."/>
            <person name="Fulhorst C.F."/>
        </authorList>
    </citation>
    <scope>NUCLEOTIDE SEQUENCE</scope>
</reference>
<keyword evidence="3" id="KW-0589">Pheromone response</keyword>
<evidence type="ECO:0000256" key="9">
    <source>
        <dbReference type="ARBA" id="ARBA00023224"/>
    </source>
</evidence>
<gene>
    <name evidence="12" type="primary">Pra3</name>
    <name evidence="13" type="synonym">pra3</name>
</gene>
<comment type="subcellular location">
    <subcellularLocation>
        <location evidence="1">Membrane</location>
        <topology evidence="1">Multi-pass membrane protein</topology>
    </subcellularLocation>
</comment>
<accession>A0A0U2ZSL6</accession>
<keyword evidence="6" id="KW-0297">G-protein coupled receptor</keyword>
<keyword evidence="7 11" id="KW-0472">Membrane</keyword>
<evidence type="ECO:0000256" key="10">
    <source>
        <dbReference type="SAM" id="MobiDB-lite"/>
    </source>
</evidence>
<evidence type="ECO:0000256" key="2">
    <source>
        <dbReference type="ARBA" id="ARBA00011085"/>
    </source>
</evidence>
<name>A0A0U2ZSL6_9BASI</name>